<keyword evidence="1" id="KW-0472">Membrane</keyword>
<reference evidence="2" key="1">
    <citation type="submission" date="2024-07" db="EMBL/GenBank/DDBJ databases">
        <title>Complete genome sequences of cellulolytic bacteria, Kitasatospora sp. CMC57 and Streptomyces sp. CMC78, isolated from Japanese agricultural soil.</title>
        <authorList>
            <person name="Hashimoto T."/>
            <person name="Ito M."/>
            <person name="Iwamoto M."/>
            <person name="Fukahori D."/>
            <person name="Shoda T."/>
            <person name="Sakoda M."/>
            <person name="Morohoshi T."/>
            <person name="Mitsuboshi M."/>
            <person name="Nishizawa T."/>
        </authorList>
    </citation>
    <scope>NUCLEOTIDE SEQUENCE</scope>
    <source>
        <strain evidence="2">CMC57</strain>
    </source>
</reference>
<dbReference type="RefSeq" id="WP_407990539.1">
    <property type="nucleotide sequence ID" value="NZ_AP035881.2"/>
</dbReference>
<gene>
    <name evidence="2" type="ORF">KCMC57_46660</name>
</gene>
<name>A0AB33JZA4_9ACTN</name>
<dbReference type="EMBL" id="AP035881">
    <property type="protein sequence ID" value="BFP48298.1"/>
    <property type="molecule type" value="Genomic_DNA"/>
</dbReference>
<protein>
    <recommendedName>
        <fullName evidence="3">Secreted protein</fullName>
    </recommendedName>
</protein>
<keyword evidence="1" id="KW-1133">Transmembrane helix</keyword>
<feature type="transmembrane region" description="Helical" evidence="1">
    <location>
        <begin position="28"/>
        <end position="48"/>
    </location>
</feature>
<keyword evidence="1" id="KW-0812">Transmembrane</keyword>
<organism evidence="2">
    <name type="scientific">Kitasatospora sp. CMC57</name>
    <dbReference type="NCBI Taxonomy" id="3231513"/>
    <lineage>
        <taxon>Bacteria</taxon>
        <taxon>Bacillati</taxon>
        <taxon>Actinomycetota</taxon>
        <taxon>Actinomycetes</taxon>
        <taxon>Kitasatosporales</taxon>
        <taxon>Streptomycetaceae</taxon>
        <taxon>Kitasatospora</taxon>
    </lineage>
</organism>
<dbReference type="AlphaFoldDB" id="A0AB33JZA4"/>
<evidence type="ECO:0000313" key="2">
    <source>
        <dbReference type="EMBL" id="BFP48298.1"/>
    </source>
</evidence>
<proteinExistence type="predicted"/>
<evidence type="ECO:0000256" key="1">
    <source>
        <dbReference type="SAM" id="Phobius"/>
    </source>
</evidence>
<accession>A0AB33JZA4</accession>
<sequence>MPRNALFALIICVLALTAAVVSLVQGRWLGLIWVLMAGVFSNIAWYHLRRARQAAVAQQRD</sequence>
<evidence type="ECO:0008006" key="3">
    <source>
        <dbReference type="Google" id="ProtNLM"/>
    </source>
</evidence>